<organism evidence="12 13">
    <name type="scientific">Acorus gramineus</name>
    <name type="common">Dwarf sweet flag</name>
    <dbReference type="NCBI Taxonomy" id="55184"/>
    <lineage>
        <taxon>Eukaryota</taxon>
        <taxon>Viridiplantae</taxon>
        <taxon>Streptophyta</taxon>
        <taxon>Embryophyta</taxon>
        <taxon>Tracheophyta</taxon>
        <taxon>Spermatophyta</taxon>
        <taxon>Magnoliopsida</taxon>
        <taxon>Liliopsida</taxon>
        <taxon>Acoraceae</taxon>
        <taxon>Acorus</taxon>
    </lineage>
</organism>
<keyword evidence="13" id="KW-1185">Reference proteome</keyword>
<name>A0AAV9BJU9_ACOGR</name>
<dbReference type="GO" id="GO:0070860">
    <property type="term" value="C:RNA polymerase I core factor complex"/>
    <property type="evidence" value="ECO:0007669"/>
    <property type="project" value="InterPro"/>
</dbReference>
<keyword evidence="7" id="KW-0238">DNA-binding</keyword>
<keyword evidence="9" id="KW-0539">Nucleus</keyword>
<evidence type="ECO:0000256" key="10">
    <source>
        <dbReference type="SAM" id="MobiDB-lite"/>
    </source>
</evidence>
<dbReference type="Pfam" id="PF20644">
    <property type="entry name" value="Rrn7_cyclin_N"/>
    <property type="match status" value="1"/>
</dbReference>
<reference evidence="12" key="1">
    <citation type="journal article" date="2023" name="Nat. Commun.">
        <title>Diploid and tetraploid genomes of Acorus and the evolution of monocots.</title>
        <authorList>
            <person name="Ma L."/>
            <person name="Liu K.W."/>
            <person name="Li Z."/>
            <person name="Hsiao Y.Y."/>
            <person name="Qi Y."/>
            <person name="Fu T."/>
            <person name="Tang G.D."/>
            <person name="Zhang D."/>
            <person name="Sun W.H."/>
            <person name="Liu D.K."/>
            <person name="Li Y."/>
            <person name="Chen G.Z."/>
            <person name="Liu X.D."/>
            <person name="Liao X.Y."/>
            <person name="Jiang Y.T."/>
            <person name="Yu X."/>
            <person name="Hao Y."/>
            <person name="Huang J."/>
            <person name="Zhao X.W."/>
            <person name="Ke S."/>
            <person name="Chen Y.Y."/>
            <person name="Wu W.L."/>
            <person name="Hsu J.L."/>
            <person name="Lin Y.F."/>
            <person name="Huang M.D."/>
            <person name="Li C.Y."/>
            <person name="Huang L."/>
            <person name="Wang Z.W."/>
            <person name="Zhao X."/>
            <person name="Zhong W.Y."/>
            <person name="Peng D.H."/>
            <person name="Ahmad S."/>
            <person name="Lan S."/>
            <person name="Zhang J.S."/>
            <person name="Tsai W.C."/>
            <person name="Van de Peer Y."/>
            <person name="Liu Z.J."/>
        </authorList>
    </citation>
    <scope>NUCLEOTIDE SEQUENCE</scope>
    <source>
        <strain evidence="12">SCP</strain>
    </source>
</reference>
<keyword evidence="5" id="KW-0862">Zinc</keyword>
<dbReference type="AlphaFoldDB" id="A0AAV9BJU9"/>
<reference evidence="12" key="2">
    <citation type="submission" date="2023-06" db="EMBL/GenBank/DDBJ databases">
        <authorList>
            <person name="Ma L."/>
            <person name="Liu K.-W."/>
            <person name="Li Z."/>
            <person name="Hsiao Y.-Y."/>
            <person name="Qi Y."/>
            <person name="Fu T."/>
            <person name="Tang G."/>
            <person name="Zhang D."/>
            <person name="Sun W.-H."/>
            <person name="Liu D.-K."/>
            <person name="Li Y."/>
            <person name="Chen G.-Z."/>
            <person name="Liu X.-D."/>
            <person name="Liao X.-Y."/>
            <person name="Jiang Y.-T."/>
            <person name="Yu X."/>
            <person name="Hao Y."/>
            <person name="Huang J."/>
            <person name="Zhao X.-W."/>
            <person name="Ke S."/>
            <person name="Chen Y.-Y."/>
            <person name="Wu W.-L."/>
            <person name="Hsu J.-L."/>
            <person name="Lin Y.-F."/>
            <person name="Huang M.-D."/>
            <person name="Li C.-Y."/>
            <person name="Huang L."/>
            <person name="Wang Z.-W."/>
            <person name="Zhao X."/>
            <person name="Zhong W.-Y."/>
            <person name="Peng D.-H."/>
            <person name="Ahmad S."/>
            <person name="Lan S."/>
            <person name="Zhang J.-S."/>
            <person name="Tsai W.-C."/>
            <person name="Van De Peer Y."/>
            <person name="Liu Z.-J."/>
        </authorList>
    </citation>
    <scope>NUCLEOTIDE SEQUENCE</scope>
    <source>
        <strain evidence="12">SCP</strain>
        <tissue evidence="12">Leaves</tissue>
    </source>
</reference>
<dbReference type="GO" id="GO:0008270">
    <property type="term" value="F:zinc ion binding"/>
    <property type="evidence" value="ECO:0007669"/>
    <property type="project" value="UniProtKB-KW"/>
</dbReference>
<evidence type="ECO:0000256" key="3">
    <source>
        <dbReference type="ARBA" id="ARBA00022723"/>
    </source>
</evidence>
<evidence type="ECO:0000313" key="13">
    <source>
        <dbReference type="Proteomes" id="UP001179952"/>
    </source>
</evidence>
<evidence type="ECO:0000313" key="12">
    <source>
        <dbReference type="EMBL" id="KAK1276582.1"/>
    </source>
</evidence>
<proteinExistence type="inferred from homology"/>
<comment type="caution">
    <text evidence="12">The sequence shown here is derived from an EMBL/GenBank/DDBJ whole genome shotgun (WGS) entry which is preliminary data.</text>
</comment>
<feature type="compositionally biased region" description="Basic and acidic residues" evidence="10">
    <location>
        <begin position="522"/>
        <end position="536"/>
    </location>
</feature>
<dbReference type="PANTHER" id="PTHR31576:SF2">
    <property type="entry name" value="TATA BOX-BINDING PROTEIN-ASSOCIATED FACTOR RNA POLYMERASE I SUBUNIT B"/>
    <property type="match status" value="1"/>
</dbReference>
<evidence type="ECO:0000256" key="1">
    <source>
        <dbReference type="ARBA" id="ARBA00004604"/>
    </source>
</evidence>
<keyword evidence="6" id="KW-0805">Transcription regulation</keyword>
<dbReference type="Proteomes" id="UP001179952">
    <property type="component" value="Unassembled WGS sequence"/>
</dbReference>
<gene>
    <name evidence="12" type="ORF">QJS04_geneDACA016786</name>
</gene>
<comment type="similarity">
    <text evidence="2">Belongs to the RRN7/TAF1B family.</text>
</comment>
<keyword evidence="4" id="KW-0863">Zinc-finger</keyword>
<dbReference type="EMBL" id="JAUJYN010000003">
    <property type="protein sequence ID" value="KAK1276582.1"/>
    <property type="molecule type" value="Genomic_DNA"/>
</dbReference>
<feature type="region of interest" description="Disordered" evidence="10">
    <location>
        <begin position="522"/>
        <end position="541"/>
    </location>
</feature>
<evidence type="ECO:0000256" key="4">
    <source>
        <dbReference type="ARBA" id="ARBA00022771"/>
    </source>
</evidence>
<evidence type="ECO:0000256" key="6">
    <source>
        <dbReference type="ARBA" id="ARBA00023015"/>
    </source>
</evidence>
<sequence length="667" mass="75096">MTIYCDACGGSELDSGGDGFYYCRLCGSQSQDIVDTAPDDTDILAAGGGIYSLSQRRHPPAVASAVPSQTPAPPPPVNRGAVDTPYGFEDRPSVPLDFGDGGGGSGLEPEVIADGIRTRYVRGLQLMIQLQCDALVDRHGVSPSICGITGTVWLRFLAETKVLSDDWSNEAFESSEVVGLRYYSQEQKEQKISKRRRSRKHRSIPRNLYGRRAADIWLESLKKTVPLSTSLAVCFLACHVARAPVLATDFSKWVLEEKLPYLSLFIEFDKDRYLGRPSKACPFSTSRMFRPKTGVGSWKLEATAGSIARRIGLHLPPVNFHGIARRYLERLPVPVEKVLACACGIYEWSMPPDLWLSANECRLPTWIGVMSVIIVAIRILYKIHGQGIWEKSFACSSGLKKSKPASKVEEVDGNDKECRLEFDTVELFHNLEALYEKTDDLPDFSKDLASYLKYCKDVIFAGMTTSFEEEELIRTLWTIYEKHEPEKESVDGALKSKGIDGSMKSAEDGCGSLDQVRRINELENGRQSDNETHDGDQPTLEMNRVGNNDFEVAQEKPSFMPEAEESIALKRLKLDMEQNMFQYLFPRRTMKSKGYLHYERKVKNCEFTYVAHADYYVLLRACAKLVHVEPRIQHISVSKLERRLEWIERRIRGSLVTLRGPLHQHGG</sequence>
<dbReference type="InterPro" id="IPR048540">
    <property type="entry name" value="Rrn7_cyclin_N"/>
</dbReference>
<evidence type="ECO:0000256" key="8">
    <source>
        <dbReference type="ARBA" id="ARBA00023163"/>
    </source>
</evidence>
<evidence type="ECO:0000256" key="7">
    <source>
        <dbReference type="ARBA" id="ARBA00023125"/>
    </source>
</evidence>
<comment type="subcellular location">
    <subcellularLocation>
        <location evidence="1">Nucleus</location>
        <location evidence="1">Nucleolus</location>
    </subcellularLocation>
</comment>
<dbReference type="InterPro" id="IPR033599">
    <property type="entry name" value="TAF1B/Rrn7"/>
</dbReference>
<evidence type="ECO:0000259" key="11">
    <source>
        <dbReference type="Pfam" id="PF20644"/>
    </source>
</evidence>
<keyword evidence="3" id="KW-0479">Metal-binding</keyword>
<evidence type="ECO:0000256" key="5">
    <source>
        <dbReference type="ARBA" id="ARBA00022833"/>
    </source>
</evidence>
<keyword evidence="8" id="KW-0804">Transcription</keyword>
<dbReference type="PANTHER" id="PTHR31576">
    <property type="entry name" value="TATA BOX-BINDING PROTEIN-ASSOCIATED FACTOR RNA POLYMERASE I SUBUNIT B"/>
    <property type="match status" value="1"/>
</dbReference>
<feature type="compositionally biased region" description="Low complexity" evidence="10">
    <location>
        <begin position="60"/>
        <end position="69"/>
    </location>
</feature>
<evidence type="ECO:0000256" key="9">
    <source>
        <dbReference type="ARBA" id="ARBA00023242"/>
    </source>
</evidence>
<feature type="region of interest" description="Disordered" evidence="10">
    <location>
        <begin position="60"/>
        <end position="83"/>
    </location>
</feature>
<dbReference type="GO" id="GO:0042790">
    <property type="term" value="P:nucleolar large rRNA transcription by RNA polymerase I"/>
    <property type="evidence" value="ECO:0007669"/>
    <property type="project" value="TreeGrafter"/>
</dbReference>
<dbReference type="GO" id="GO:0001164">
    <property type="term" value="F:RNA polymerase I core promoter sequence-specific DNA binding"/>
    <property type="evidence" value="ECO:0007669"/>
    <property type="project" value="InterPro"/>
</dbReference>
<accession>A0AAV9BJU9</accession>
<protein>
    <submittedName>
        <fullName evidence="12">TATA box-binding protein-associated factor RNA polymerase I subunit B</fullName>
    </submittedName>
</protein>
<feature type="domain" description="Rrn7/TAF1B N-terminal cyclin" evidence="11">
    <location>
        <begin position="124"/>
        <end position="264"/>
    </location>
</feature>
<evidence type="ECO:0000256" key="2">
    <source>
        <dbReference type="ARBA" id="ARBA00006899"/>
    </source>
</evidence>